<proteinExistence type="predicted"/>
<organism evidence="4 5">
    <name type="scientific">Podospora didyma</name>
    <dbReference type="NCBI Taxonomy" id="330526"/>
    <lineage>
        <taxon>Eukaryota</taxon>
        <taxon>Fungi</taxon>
        <taxon>Dikarya</taxon>
        <taxon>Ascomycota</taxon>
        <taxon>Pezizomycotina</taxon>
        <taxon>Sordariomycetes</taxon>
        <taxon>Sordariomycetidae</taxon>
        <taxon>Sordariales</taxon>
        <taxon>Podosporaceae</taxon>
        <taxon>Podospora</taxon>
    </lineage>
</organism>
<sequence>MSRHGLASAFPGFSVYQPALGEALQWLPALGTQELDDMIHAFLPGSASIQEKRAHISMDFFESSRLTGETFKFYPVPVSAPLPSPSTASPASSSALYDSGYGSSFNVSPVISDANSWTQSPASFTPSFDDASRAKSRSPTAKKSSSSSAPASSSRQPLADFAHHPGMRIMTKDGRDVTNSASRGCKTKEQRDHAHLMRIIKACDACKRKKIRCDPSHRKRTASQASPSQAAELKPAKKAKKVTQPPPVAIAQLPLDFNLPTTLETPQTTSSFENSSPGDLEVFWDQFVAFDQETDIFANNYNPAEFDFLMQPQGFSPSSGSSSASPSDFLTPYTPALADGSPTTASDAFATLDPALPYLNPGVAHGTNYVDFNLYSPASDTSLDDDLFVQNDLASSRTHHQSQTNRQQAAQSVFSPEGVLQAHRQQPSISPSSSHHDGGQLEGVKYRYGWSSPAASAECHLQRHANIEEGQSVSSSLQTCSLGFKPSLDPSPDKQTIAVHSSDGKRLASKKTGTGQDGDRPSAGRFGLSLITTQSPAGGSAATGVGGPGQHIPDHAPHHSRPHSSFAYGGIPRLSVGWEVPQVLRGQSNAAITSPMQTQTPETTTPSGEVLAKAATSVAALQSRSGVFTTTLQSVQPSGKQQDNSALALNETVASATISTLPVRRIELGQATTYRASFASVSVVDFFQLVAFGLVACLLASALLSHYIQSENNSFNNTLTITSLSLASLVARLISSLTRAPPVSESIPMPMSTDAVVIPVTAVVVDNVKSKIHAIGQRLQSFRSSVSHQQAIGVPSRLASLGSRASSLVMV</sequence>
<comment type="caution">
    <text evidence="4">The sequence shown here is derived from an EMBL/GenBank/DDBJ whole genome shotgun (WGS) entry which is preliminary data.</text>
</comment>
<evidence type="ECO:0000313" key="5">
    <source>
        <dbReference type="Proteomes" id="UP001285441"/>
    </source>
</evidence>
<keyword evidence="3" id="KW-0472">Membrane</keyword>
<accession>A0AAE0K8J9</accession>
<keyword evidence="5" id="KW-1185">Reference proteome</keyword>
<feature type="region of interest" description="Disordered" evidence="2">
    <location>
        <begin position="484"/>
        <end position="526"/>
    </location>
</feature>
<protein>
    <recommendedName>
        <fullName evidence="6">Zn(2)-C6 fungal-type domain-containing protein</fullName>
    </recommendedName>
</protein>
<dbReference type="GO" id="GO:0008270">
    <property type="term" value="F:zinc ion binding"/>
    <property type="evidence" value="ECO:0007669"/>
    <property type="project" value="InterPro"/>
</dbReference>
<feature type="region of interest" description="Disordered" evidence="2">
    <location>
        <begin position="395"/>
        <end position="440"/>
    </location>
</feature>
<name>A0AAE0K8J9_9PEZI</name>
<feature type="region of interest" description="Disordered" evidence="2">
    <location>
        <begin position="214"/>
        <end position="244"/>
    </location>
</feature>
<evidence type="ECO:0008006" key="6">
    <source>
        <dbReference type="Google" id="ProtNLM"/>
    </source>
</evidence>
<evidence type="ECO:0000256" key="3">
    <source>
        <dbReference type="SAM" id="Phobius"/>
    </source>
</evidence>
<dbReference type="GO" id="GO:0000981">
    <property type="term" value="F:DNA-binding transcription factor activity, RNA polymerase II-specific"/>
    <property type="evidence" value="ECO:0007669"/>
    <property type="project" value="InterPro"/>
</dbReference>
<keyword evidence="3" id="KW-0812">Transmembrane</keyword>
<evidence type="ECO:0000313" key="4">
    <source>
        <dbReference type="EMBL" id="KAK3372051.1"/>
    </source>
</evidence>
<feature type="transmembrane region" description="Helical" evidence="3">
    <location>
        <begin position="686"/>
        <end position="708"/>
    </location>
</feature>
<keyword evidence="3" id="KW-1133">Transmembrane helix</keyword>
<dbReference type="CDD" id="cd00067">
    <property type="entry name" value="GAL4"/>
    <property type="match status" value="1"/>
</dbReference>
<gene>
    <name evidence="4" type="ORF">B0H63DRAFT_483743</name>
</gene>
<evidence type="ECO:0000256" key="1">
    <source>
        <dbReference type="ARBA" id="ARBA00023242"/>
    </source>
</evidence>
<dbReference type="EMBL" id="JAULSW010000008">
    <property type="protein sequence ID" value="KAK3372051.1"/>
    <property type="molecule type" value="Genomic_DNA"/>
</dbReference>
<reference evidence="4" key="2">
    <citation type="submission" date="2023-06" db="EMBL/GenBank/DDBJ databases">
        <authorList>
            <consortium name="Lawrence Berkeley National Laboratory"/>
            <person name="Haridas S."/>
            <person name="Hensen N."/>
            <person name="Bonometti L."/>
            <person name="Westerberg I."/>
            <person name="Brannstrom I.O."/>
            <person name="Guillou S."/>
            <person name="Cros-Aarteil S."/>
            <person name="Calhoun S."/>
            <person name="Kuo A."/>
            <person name="Mondo S."/>
            <person name="Pangilinan J."/>
            <person name="Riley R."/>
            <person name="LaButti K."/>
            <person name="Andreopoulos B."/>
            <person name="Lipzen A."/>
            <person name="Chen C."/>
            <person name="Yanf M."/>
            <person name="Daum C."/>
            <person name="Ng V."/>
            <person name="Clum A."/>
            <person name="Steindorff A."/>
            <person name="Ohm R."/>
            <person name="Martin F."/>
            <person name="Silar P."/>
            <person name="Natvig D."/>
            <person name="Lalanne C."/>
            <person name="Gautier V."/>
            <person name="Ament-velasquez S.L."/>
            <person name="Kruys A."/>
            <person name="Hutchinson M.I."/>
            <person name="Powell A.J."/>
            <person name="Barry K."/>
            <person name="Miller A.N."/>
            <person name="Grigoriev I.V."/>
            <person name="Debuchy R."/>
            <person name="Gladieux P."/>
            <person name="Thoren M.H."/>
            <person name="Johannesson H."/>
        </authorList>
    </citation>
    <scope>NUCLEOTIDE SEQUENCE</scope>
    <source>
        <strain evidence="4">CBS 232.78</strain>
    </source>
</reference>
<keyword evidence="1" id="KW-0539">Nucleus</keyword>
<reference evidence="4" key="1">
    <citation type="journal article" date="2023" name="Mol. Phylogenet. Evol.">
        <title>Genome-scale phylogeny and comparative genomics of the fungal order Sordariales.</title>
        <authorList>
            <person name="Hensen N."/>
            <person name="Bonometti L."/>
            <person name="Westerberg I."/>
            <person name="Brannstrom I.O."/>
            <person name="Guillou S."/>
            <person name="Cros-Aarteil S."/>
            <person name="Calhoun S."/>
            <person name="Haridas S."/>
            <person name="Kuo A."/>
            <person name="Mondo S."/>
            <person name="Pangilinan J."/>
            <person name="Riley R."/>
            <person name="LaButti K."/>
            <person name="Andreopoulos B."/>
            <person name="Lipzen A."/>
            <person name="Chen C."/>
            <person name="Yan M."/>
            <person name="Daum C."/>
            <person name="Ng V."/>
            <person name="Clum A."/>
            <person name="Steindorff A."/>
            <person name="Ohm R.A."/>
            <person name="Martin F."/>
            <person name="Silar P."/>
            <person name="Natvig D.O."/>
            <person name="Lalanne C."/>
            <person name="Gautier V."/>
            <person name="Ament-Velasquez S.L."/>
            <person name="Kruys A."/>
            <person name="Hutchinson M.I."/>
            <person name="Powell A.J."/>
            <person name="Barry K."/>
            <person name="Miller A.N."/>
            <person name="Grigoriev I.V."/>
            <person name="Debuchy R."/>
            <person name="Gladieux P."/>
            <person name="Hiltunen Thoren M."/>
            <person name="Johannesson H."/>
        </authorList>
    </citation>
    <scope>NUCLEOTIDE SEQUENCE</scope>
    <source>
        <strain evidence="4">CBS 232.78</strain>
    </source>
</reference>
<dbReference type="Proteomes" id="UP001285441">
    <property type="component" value="Unassembled WGS sequence"/>
</dbReference>
<evidence type="ECO:0000256" key="2">
    <source>
        <dbReference type="SAM" id="MobiDB-lite"/>
    </source>
</evidence>
<feature type="compositionally biased region" description="Polar residues" evidence="2">
    <location>
        <begin position="395"/>
        <end position="414"/>
    </location>
</feature>
<dbReference type="InterPro" id="IPR001138">
    <property type="entry name" value="Zn2Cys6_DnaBD"/>
</dbReference>
<feature type="compositionally biased region" description="Low complexity" evidence="2">
    <location>
        <begin position="137"/>
        <end position="155"/>
    </location>
</feature>
<dbReference type="AlphaFoldDB" id="A0AAE0K8J9"/>
<feature type="region of interest" description="Disordered" evidence="2">
    <location>
        <begin position="122"/>
        <end position="191"/>
    </location>
</feature>